<keyword evidence="1" id="KW-1133">Transmembrane helix</keyword>
<proteinExistence type="predicted"/>
<sequence>MSNGSVKKKEKFELSLAQAISFAISMAAISMNTMLNINDYQVRTFLSLFSLGYHKSVLIISLIIGLVAFLLIPREKKNKDDR</sequence>
<dbReference type="AlphaFoldDB" id="A0AAW8Q4D6"/>
<comment type="caution">
    <text evidence="2">The sequence shown here is derived from an EMBL/GenBank/DDBJ whole genome shotgun (WGS) entry which is preliminary data.</text>
</comment>
<feature type="transmembrane region" description="Helical" evidence="1">
    <location>
        <begin position="51"/>
        <end position="72"/>
    </location>
</feature>
<dbReference type="Proteomes" id="UP001253193">
    <property type="component" value="Unassembled WGS sequence"/>
</dbReference>
<name>A0AAW8Q4D6_VIBPH</name>
<dbReference type="EMBL" id="JAUHGG010000003">
    <property type="protein sequence ID" value="MDS1821323.1"/>
    <property type="molecule type" value="Genomic_DNA"/>
</dbReference>
<evidence type="ECO:0000256" key="1">
    <source>
        <dbReference type="SAM" id="Phobius"/>
    </source>
</evidence>
<evidence type="ECO:0000313" key="2">
    <source>
        <dbReference type="EMBL" id="MDS1821323.1"/>
    </source>
</evidence>
<gene>
    <name evidence="2" type="ORF">QX249_11665</name>
</gene>
<feature type="transmembrane region" description="Helical" evidence="1">
    <location>
        <begin position="12"/>
        <end position="31"/>
    </location>
</feature>
<dbReference type="RefSeq" id="WP_311020199.1">
    <property type="nucleotide sequence ID" value="NZ_JAUHGG010000003.1"/>
</dbReference>
<organism evidence="2 3">
    <name type="scientific">Vibrio parahaemolyticus</name>
    <dbReference type="NCBI Taxonomy" id="670"/>
    <lineage>
        <taxon>Bacteria</taxon>
        <taxon>Pseudomonadati</taxon>
        <taxon>Pseudomonadota</taxon>
        <taxon>Gammaproteobacteria</taxon>
        <taxon>Vibrionales</taxon>
        <taxon>Vibrionaceae</taxon>
        <taxon>Vibrio</taxon>
    </lineage>
</organism>
<keyword evidence="1" id="KW-0812">Transmembrane</keyword>
<keyword evidence="1" id="KW-0472">Membrane</keyword>
<evidence type="ECO:0000313" key="3">
    <source>
        <dbReference type="Proteomes" id="UP001253193"/>
    </source>
</evidence>
<reference evidence="2" key="1">
    <citation type="submission" date="2023-06" db="EMBL/GenBank/DDBJ databases">
        <title>Genomic Diversity of Vibrio spp. and Metagenomic Analysis of Pathogens in Florida Gulf Coastal Waters Following Hurricane Ian.</title>
        <authorList>
            <person name="Brumfield K.D."/>
        </authorList>
    </citation>
    <scope>NUCLEOTIDE SEQUENCE</scope>
    <source>
        <strain evidence="2">WBS2B-138</strain>
    </source>
</reference>
<accession>A0AAW8Q4D6</accession>
<protein>
    <submittedName>
        <fullName evidence="2">Uncharacterized protein</fullName>
    </submittedName>
</protein>